<proteinExistence type="predicted"/>
<reference evidence="2 3" key="1">
    <citation type="journal article" date="2016" name="Sci. Rep.">
        <title>The Dendrobium catenatum Lindl. genome sequence provides insights into polysaccharide synthase, floral development and adaptive evolution.</title>
        <authorList>
            <person name="Zhang G.Q."/>
            <person name="Xu Q."/>
            <person name="Bian C."/>
            <person name="Tsai W.C."/>
            <person name="Yeh C.M."/>
            <person name="Liu K.W."/>
            <person name="Yoshida K."/>
            <person name="Zhang L.S."/>
            <person name="Chang S.B."/>
            <person name="Chen F."/>
            <person name="Shi Y."/>
            <person name="Su Y.Y."/>
            <person name="Zhang Y.Q."/>
            <person name="Chen L.J."/>
            <person name="Yin Y."/>
            <person name="Lin M."/>
            <person name="Huang H."/>
            <person name="Deng H."/>
            <person name="Wang Z.W."/>
            <person name="Zhu S.L."/>
            <person name="Zhao X."/>
            <person name="Deng C."/>
            <person name="Niu S.C."/>
            <person name="Huang J."/>
            <person name="Wang M."/>
            <person name="Liu G.H."/>
            <person name="Yang H.J."/>
            <person name="Xiao X.J."/>
            <person name="Hsiao Y.Y."/>
            <person name="Wu W.L."/>
            <person name="Chen Y.Y."/>
            <person name="Mitsuda N."/>
            <person name="Ohme-Takagi M."/>
            <person name="Luo Y.B."/>
            <person name="Van de Peer Y."/>
            <person name="Liu Z.J."/>
        </authorList>
    </citation>
    <scope>NUCLEOTIDE SEQUENCE [LARGE SCALE GENOMIC DNA]</scope>
    <source>
        <tissue evidence="2">The whole plant</tissue>
    </source>
</reference>
<keyword evidence="3" id="KW-1185">Reference proteome</keyword>
<evidence type="ECO:0000259" key="1">
    <source>
        <dbReference type="Pfam" id="PF13456"/>
    </source>
</evidence>
<dbReference type="InterPro" id="IPR012337">
    <property type="entry name" value="RNaseH-like_sf"/>
</dbReference>
<dbReference type="Proteomes" id="UP000233837">
    <property type="component" value="Unassembled WGS sequence"/>
</dbReference>
<evidence type="ECO:0000313" key="3">
    <source>
        <dbReference type="Proteomes" id="UP000233837"/>
    </source>
</evidence>
<dbReference type="InterPro" id="IPR036397">
    <property type="entry name" value="RNaseH_sf"/>
</dbReference>
<protein>
    <recommendedName>
        <fullName evidence="1">RNase H type-1 domain-containing protein</fullName>
    </recommendedName>
</protein>
<name>A0A2I0W5Q6_9ASPA</name>
<dbReference type="PANTHER" id="PTHR47723:SF19">
    <property type="entry name" value="POLYNUCLEOTIDYL TRANSFERASE, RIBONUCLEASE H-LIKE SUPERFAMILY PROTEIN"/>
    <property type="match status" value="1"/>
</dbReference>
<sequence length="313" mass="35548">MFWWRALMNAVPTNLWLYRRGLRETAECPWGCNAEESLTHLTCSCAKLSTIFEIAANWGFQVPKFNSWNELLDGLRSSADDNPSMGRFYCYIIYQFWRARNDKNHARSCSTPSVIVATVLSMMPRPYSLPAMEQWCTAQPSGLPPDKLWCTPPPNWLKFNVDASIKESAIAGLGVVARDHMGRLLLAAGRHIEQWDVTTAEISAALSIREVATLDMMDYDGIIIEGDCRNAIQWLQAAFHRLHKMHHNIEGPDLTFLLDFKQVLFQFVPRESNQPADFCARMACFGDFLWDGGSVGAIPQTFLSLLRRESDCM</sequence>
<dbReference type="Gene3D" id="3.30.420.10">
    <property type="entry name" value="Ribonuclease H-like superfamily/Ribonuclease H"/>
    <property type="match status" value="1"/>
</dbReference>
<accession>A0A2I0W5Q6</accession>
<dbReference type="GO" id="GO:0003676">
    <property type="term" value="F:nucleic acid binding"/>
    <property type="evidence" value="ECO:0007669"/>
    <property type="project" value="InterPro"/>
</dbReference>
<organism evidence="2 3">
    <name type="scientific">Dendrobium catenatum</name>
    <dbReference type="NCBI Taxonomy" id="906689"/>
    <lineage>
        <taxon>Eukaryota</taxon>
        <taxon>Viridiplantae</taxon>
        <taxon>Streptophyta</taxon>
        <taxon>Embryophyta</taxon>
        <taxon>Tracheophyta</taxon>
        <taxon>Spermatophyta</taxon>
        <taxon>Magnoliopsida</taxon>
        <taxon>Liliopsida</taxon>
        <taxon>Asparagales</taxon>
        <taxon>Orchidaceae</taxon>
        <taxon>Epidendroideae</taxon>
        <taxon>Malaxideae</taxon>
        <taxon>Dendrobiinae</taxon>
        <taxon>Dendrobium</taxon>
    </lineage>
</organism>
<dbReference type="GO" id="GO:0004523">
    <property type="term" value="F:RNA-DNA hybrid ribonuclease activity"/>
    <property type="evidence" value="ECO:0007669"/>
    <property type="project" value="InterPro"/>
</dbReference>
<evidence type="ECO:0000313" key="2">
    <source>
        <dbReference type="EMBL" id="PKU70994.1"/>
    </source>
</evidence>
<dbReference type="Pfam" id="PF13456">
    <property type="entry name" value="RVT_3"/>
    <property type="match status" value="1"/>
</dbReference>
<dbReference type="AlphaFoldDB" id="A0A2I0W5Q6"/>
<dbReference type="EMBL" id="KZ502898">
    <property type="protein sequence ID" value="PKU70994.1"/>
    <property type="molecule type" value="Genomic_DNA"/>
</dbReference>
<feature type="domain" description="RNase H type-1" evidence="1">
    <location>
        <begin position="160"/>
        <end position="283"/>
    </location>
</feature>
<dbReference type="CDD" id="cd06222">
    <property type="entry name" value="RNase_H_like"/>
    <property type="match status" value="1"/>
</dbReference>
<dbReference type="InterPro" id="IPR044730">
    <property type="entry name" value="RNase_H-like_dom_plant"/>
</dbReference>
<dbReference type="PANTHER" id="PTHR47723">
    <property type="entry name" value="OS05G0353850 PROTEIN"/>
    <property type="match status" value="1"/>
</dbReference>
<reference evidence="2 3" key="2">
    <citation type="journal article" date="2017" name="Nature">
        <title>The Apostasia genome and the evolution of orchids.</title>
        <authorList>
            <person name="Zhang G.Q."/>
            <person name="Liu K.W."/>
            <person name="Li Z."/>
            <person name="Lohaus R."/>
            <person name="Hsiao Y.Y."/>
            <person name="Niu S.C."/>
            <person name="Wang J.Y."/>
            <person name="Lin Y.C."/>
            <person name="Xu Q."/>
            <person name="Chen L.J."/>
            <person name="Yoshida K."/>
            <person name="Fujiwara S."/>
            <person name="Wang Z.W."/>
            <person name="Zhang Y.Q."/>
            <person name="Mitsuda N."/>
            <person name="Wang M."/>
            <person name="Liu G.H."/>
            <person name="Pecoraro L."/>
            <person name="Huang H.X."/>
            <person name="Xiao X.J."/>
            <person name="Lin M."/>
            <person name="Wu X.Y."/>
            <person name="Wu W.L."/>
            <person name="Chen Y.Y."/>
            <person name="Chang S.B."/>
            <person name="Sakamoto S."/>
            <person name="Ohme-Takagi M."/>
            <person name="Yagi M."/>
            <person name="Zeng S.J."/>
            <person name="Shen C.Y."/>
            <person name="Yeh C.M."/>
            <person name="Luo Y.B."/>
            <person name="Tsai W.C."/>
            <person name="Van de Peer Y."/>
            <person name="Liu Z.J."/>
        </authorList>
    </citation>
    <scope>NUCLEOTIDE SEQUENCE [LARGE SCALE GENOMIC DNA]</scope>
    <source>
        <tissue evidence="2">The whole plant</tissue>
    </source>
</reference>
<dbReference type="SUPFAM" id="SSF53098">
    <property type="entry name" value="Ribonuclease H-like"/>
    <property type="match status" value="1"/>
</dbReference>
<dbReference type="InterPro" id="IPR002156">
    <property type="entry name" value="RNaseH_domain"/>
</dbReference>
<dbReference type="InterPro" id="IPR053151">
    <property type="entry name" value="RNase_H-like"/>
</dbReference>
<gene>
    <name evidence="2" type="ORF">MA16_Dca020982</name>
</gene>